<dbReference type="PANTHER" id="PTHR43326:SF1">
    <property type="entry name" value="METHIONINE--TRNA LIGASE, MITOCHONDRIAL"/>
    <property type="match status" value="1"/>
</dbReference>
<feature type="domain" description="Methionyl/Leucyl tRNA synthetase" evidence="6">
    <location>
        <begin position="5"/>
        <end position="106"/>
    </location>
</feature>
<evidence type="ECO:0000256" key="2">
    <source>
        <dbReference type="ARBA" id="ARBA00022741"/>
    </source>
</evidence>
<dbReference type="EMBL" id="LR214974">
    <property type="protein sequence ID" value="VEU64265.1"/>
    <property type="molecule type" value="Genomic_DNA"/>
</dbReference>
<dbReference type="GO" id="GO:0005524">
    <property type="term" value="F:ATP binding"/>
    <property type="evidence" value="ECO:0007669"/>
    <property type="project" value="UniProtKB-KW"/>
</dbReference>
<gene>
    <name evidence="7" type="primary">metG_1</name>
    <name evidence="7" type="ORF">NCTC10142_00001</name>
</gene>
<protein>
    <submittedName>
        <fullName evidence="7">Methionine--tRNA ligase</fullName>
        <ecNumber evidence="7">6.1.1.10</ecNumber>
    </submittedName>
</protein>
<evidence type="ECO:0000256" key="3">
    <source>
        <dbReference type="ARBA" id="ARBA00022840"/>
    </source>
</evidence>
<name>A0A449AGY5_9BACT</name>
<evidence type="ECO:0000256" key="1">
    <source>
        <dbReference type="ARBA" id="ARBA00022598"/>
    </source>
</evidence>
<keyword evidence="1 7" id="KW-0436">Ligase</keyword>
<evidence type="ECO:0000256" key="5">
    <source>
        <dbReference type="ARBA" id="ARBA00023146"/>
    </source>
</evidence>
<organism evidence="7 8">
    <name type="scientific">Mycoplasmopsis cynos</name>
    <dbReference type="NCBI Taxonomy" id="171284"/>
    <lineage>
        <taxon>Bacteria</taxon>
        <taxon>Bacillati</taxon>
        <taxon>Mycoplasmatota</taxon>
        <taxon>Mycoplasmoidales</taxon>
        <taxon>Metamycoplasmataceae</taxon>
        <taxon>Mycoplasmopsis</taxon>
    </lineage>
</organism>
<proteinExistence type="predicted"/>
<dbReference type="EC" id="6.1.1.10" evidence="7"/>
<dbReference type="Proteomes" id="UP000289506">
    <property type="component" value="Chromosome"/>
</dbReference>
<accession>A0A449AGY5</accession>
<dbReference type="GO" id="GO:0004825">
    <property type="term" value="F:methionine-tRNA ligase activity"/>
    <property type="evidence" value="ECO:0007669"/>
    <property type="project" value="UniProtKB-EC"/>
</dbReference>
<keyword evidence="5" id="KW-0030">Aminoacyl-tRNA synthetase</keyword>
<dbReference type="AlphaFoldDB" id="A0A449AGY5"/>
<keyword evidence="4" id="KW-0648">Protein biosynthesis</keyword>
<dbReference type="InterPro" id="IPR023457">
    <property type="entry name" value="Met-tRNA_synth_2"/>
</dbReference>
<evidence type="ECO:0000313" key="8">
    <source>
        <dbReference type="Proteomes" id="UP000289506"/>
    </source>
</evidence>
<dbReference type="InterPro" id="IPR015413">
    <property type="entry name" value="Methionyl/Leucyl_tRNA_Synth"/>
</dbReference>
<evidence type="ECO:0000259" key="6">
    <source>
        <dbReference type="Pfam" id="PF09334"/>
    </source>
</evidence>
<evidence type="ECO:0000313" key="7">
    <source>
        <dbReference type="EMBL" id="VEU64265.1"/>
    </source>
</evidence>
<sequence length="115" mass="13677">MDDPNSPEFLKFWQDENVEKVHLVGKEITRFHMIYWPIFLKALNISLPTRIQSHGWILDQYGRKMSKSLNNVVDPYDLLQKYHPEMIKYYLATQINFGDDGIFDEIDLSMLLIQI</sequence>
<dbReference type="Pfam" id="PF09334">
    <property type="entry name" value="tRNA-synt_1g"/>
    <property type="match status" value="1"/>
</dbReference>
<reference evidence="7 8" key="1">
    <citation type="submission" date="2019-01" db="EMBL/GenBank/DDBJ databases">
        <authorList>
            <consortium name="Pathogen Informatics"/>
        </authorList>
    </citation>
    <scope>NUCLEOTIDE SEQUENCE [LARGE SCALE GENOMIC DNA]</scope>
    <source>
        <strain evidence="7 8">NCTC10142</strain>
    </source>
</reference>
<dbReference type="GO" id="GO:0006431">
    <property type="term" value="P:methionyl-tRNA aminoacylation"/>
    <property type="evidence" value="ECO:0007669"/>
    <property type="project" value="TreeGrafter"/>
</dbReference>
<dbReference type="Gene3D" id="3.40.50.620">
    <property type="entry name" value="HUPs"/>
    <property type="match status" value="1"/>
</dbReference>
<dbReference type="PANTHER" id="PTHR43326">
    <property type="entry name" value="METHIONYL-TRNA SYNTHETASE"/>
    <property type="match status" value="1"/>
</dbReference>
<evidence type="ECO:0000256" key="4">
    <source>
        <dbReference type="ARBA" id="ARBA00022917"/>
    </source>
</evidence>
<keyword evidence="2" id="KW-0547">Nucleotide-binding</keyword>
<dbReference type="SUPFAM" id="SSF52374">
    <property type="entry name" value="Nucleotidylyl transferase"/>
    <property type="match status" value="1"/>
</dbReference>
<dbReference type="InterPro" id="IPR014729">
    <property type="entry name" value="Rossmann-like_a/b/a_fold"/>
</dbReference>
<keyword evidence="3" id="KW-0067">ATP-binding</keyword>